<dbReference type="RefSeq" id="WP_078050517.1">
    <property type="nucleotide sequence ID" value="NZ_CP078013.2"/>
</dbReference>
<gene>
    <name evidence="1" type="ORF">KUA23_27890</name>
</gene>
<proteinExistence type="predicted"/>
<reference evidence="1" key="2">
    <citation type="submission" date="2024-04" db="EMBL/GenBank/DDBJ databases">
        <authorList>
            <person name="Diaz M."/>
            <person name="Bach T."/>
            <person name="Gonzalez Anta G."/>
            <person name="Agaras B."/>
            <person name="Wibberg D."/>
            <person name="Noguera F."/>
            <person name="Canciani W."/>
            <person name="Ybarra T."/>
            <person name="Nunez M.L."/>
            <person name="Valverde C."/>
        </authorList>
    </citation>
    <scope>NUCLEOTIDE SEQUENCE</scope>
    <source>
        <strain evidence="1">1008</strain>
    </source>
</reference>
<dbReference type="Proteomes" id="UP001056907">
    <property type="component" value="Chromosome"/>
</dbReference>
<name>A0ABD7TGI9_9PSED</name>
<evidence type="ECO:0000313" key="1">
    <source>
        <dbReference type="EMBL" id="USW00779.1"/>
    </source>
</evidence>
<protein>
    <submittedName>
        <fullName evidence="1">Uncharacterized protein</fullName>
    </submittedName>
</protein>
<dbReference type="EMBL" id="CP078013">
    <property type="protein sequence ID" value="USW00779.1"/>
    <property type="molecule type" value="Genomic_DNA"/>
</dbReference>
<sequence>MYQLTVTEQRIQLEPGDKITLIDGKTPYANVTITSIDEQAQAVIVTGAGGARPRAFALANVGFAFETEMFPPDQLVRSAQLELR</sequence>
<reference evidence="1" key="1">
    <citation type="journal article" date="2022" name="Front. Plant Sci.">
        <title>Agronomic efficiency and genome mining analysis of the wheat-biostimulant rhizospheric bacterium Pseudomonas pergaminensis sp. nov. strain 1008T.</title>
        <authorList>
            <person name="Diaz M."/>
            <person name="Bach T."/>
            <person name="Gonzalez Anta G."/>
            <person name="Agaras B."/>
            <person name="Wibberg D."/>
            <person name="Noguera F."/>
            <person name="Canciani W."/>
            <person name="Valverde C."/>
        </authorList>
    </citation>
    <scope>NUCLEOTIDE SEQUENCE</scope>
    <source>
        <strain evidence="1">1008</strain>
    </source>
</reference>
<accession>A0ABD7TGI9</accession>
<dbReference type="KEGG" id="ppeg:KUA23_27890"/>
<dbReference type="AlphaFoldDB" id="A0ABD7TGI9"/>
<evidence type="ECO:0000313" key="2">
    <source>
        <dbReference type="Proteomes" id="UP001056907"/>
    </source>
</evidence>
<organism evidence="1 2">
    <name type="scientific">Pseudomonas pergaminensis</name>
    <dbReference type="NCBI Taxonomy" id="2853159"/>
    <lineage>
        <taxon>Bacteria</taxon>
        <taxon>Pseudomonadati</taxon>
        <taxon>Pseudomonadota</taxon>
        <taxon>Gammaproteobacteria</taxon>
        <taxon>Pseudomonadales</taxon>
        <taxon>Pseudomonadaceae</taxon>
        <taxon>Pseudomonas</taxon>
    </lineage>
</organism>